<feature type="transmembrane region" description="Helical" evidence="1">
    <location>
        <begin position="9"/>
        <end position="29"/>
    </location>
</feature>
<sequence>MNRQNQVHWLARASLAFVFAYHGLVPKLIILSPGEQVLLQAHGLAHATWLSQAAGVAELALAALLLVQRLAWPLLVGAAVLLGLLVDVAVMQPSMLVDAFNPVSLNVAGMALCAVAWLSRQDAASQSPANIPGHC</sequence>
<reference evidence="2" key="2">
    <citation type="submission" date="2020-07" db="EMBL/GenBank/DDBJ databases">
        <authorList>
            <person name="Lood C."/>
            <person name="Girard L."/>
        </authorList>
    </citation>
    <scope>NUCLEOTIDE SEQUENCE</scope>
    <source>
        <strain evidence="2">BW13M1</strain>
    </source>
</reference>
<keyword evidence="1" id="KW-0812">Transmembrane</keyword>
<name>A0A923K300_9PSED</name>
<dbReference type="AlphaFoldDB" id="A0A923K300"/>
<evidence type="ECO:0000313" key="2">
    <source>
        <dbReference type="EMBL" id="MBC3448191.1"/>
    </source>
</evidence>
<dbReference type="EMBL" id="JABWRJ010000033">
    <property type="protein sequence ID" value="MBC3448191.1"/>
    <property type="molecule type" value="Genomic_DNA"/>
</dbReference>
<dbReference type="Pfam" id="PF13781">
    <property type="entry name" value="DoxX_3"/>
    <property type="match status" value="1"/>
</dbReference>
<dbReference type="RefSeq" id="WP_186734554.1">
    <property type="nucleotide sequence ID" value="NZ_JABWRJ020000004.1"/>
</dbReference>
<feature type="transmembrane region" description="Helical" evidence="1">
    <location>
        <begin position="74"/>
        <end position="93"/>
    </location>
</feature>
<keyword evidence="1" id="KW-1133">Transmembrane helix</keyword>
<evidence type="ECO:0000256" key="1">
    <source>
        <dbReference type="SAM" id="Phobius"/>
    </source>
</evidence>
<proteinExistence type="predicted"/>
<dbReference type="InterPro" id="IPR025695">
    <property type="entry name" value="DoxX-like"/>
</dbReference>
<keyword evidence="1" id="KW-0472">Membrane</keyword>
<protein>
    <submittedName>
        <fullName evidence="2">DoxX family protein</fullName>
    </submittedName>
</protein>
<comment type="caution">
    <text evidence="2">The sequence shown here is derived from an EMBL/GenBank/DDBJ whole genome shotgun (WGS) entry which is preliminary data.</text>
</comment>
<gene>
    <name evidence="2" type="ORF">HU751_20635</name>
</gene>
<organism evidence="2">
    <name type="scientific">Pseudomonas peradeniyensis</name>
    <dbReference type="NCBI Taxonomy" id="2745488"/>
    <lineage>
        <taxon>Bacteria</taxon>
        <taxon>Pseudomonadati</taxon>
        <taxon>Pseudomonadota</taxon>
        <taxon>Gammaproteobacteria</taxon>
        <taxon>Pseudomonadales</taxon>
        <taxon>Pseudomonadaceae</taxon>
        <taxon>Pseudomonas</taxon>
    </lineage>
</organism>
<accession>A0A923K300</accession>
<reference evidence="2" key="1">
    <citation type="journal article" date="2020" name="Microorganisms">
        <title>Reliable Identification of Environmental Pseudomonas Isolates Using the rpoD Gene.</title>
        <authorList>
            <consortium name="The Broad Institute Genome Sequencing Platform"/>
            <person name="Girard L."/>
            <person name="Lood C."/>
            <person name="Rokni-Zadeh H."/>
            <person name="van Noort V."/>
            <person name="Lavigne R."/>
            <person name="De Mot R."/>
        </authorList>
    </citation>
    <scope>NUCLEOTIDE SEQUENCE</scope>
    <source>
        <strain evidence="2">BW13M1</strain>
    </source>
</reference>
<feature type="transmembrane region" description="Helical" evidence="1">
    <location>
        <begin position="49"/>
        <end position="67"/>
    </location>
</feature>